<dbReference type="GO" id="GO:0005524">
    <property type="term" value="F:ATP binding"/>
    <property type="evidence" value="ECO:0007669"/>
    <property type="project" value="InterPro"/>
</dbReference>
<dbReference type="GO" id="GO:0016887">
    <property type="term" value="F:ATP hydrolysis activity"/>
    <property type="evidence" value="ECO:0007669"/>
    <property type="project" value="InterPro"/>
</dbReference>
<evidence type="ECO:0000256" key="2">
    <source>
        <dbReference type="ARBA" id="ARBA00022737"/>
    </source>
</evidence>
<dbReference type="Gene3D" id="3.40.50.300">
    <property type="entry name" value="P-loop containing nucleotide triphosphate hydrolases"/>
    <property type="match status" value="1"/>
</dbReference>
<evidence type="ECO:0000313" key="4">
    <source>
        <dbReference type="EMBL" id="CBY43451.1"/>
    </source>
</evidence>
<reference evidence="4" key="1">
    <citation type="journal article" date="2010" name="Science">
        <title>Plasticity of animal genome architecture unmasked by rapid evolution of a pelagic tunicate.</title>
        <authorList>
            <person name="Denoeud F."/>
            <person name="Henriet S."/>
            <person name="Mungpakdee S."/>
            <person name="Aury J.M."/>
            <person name="Da Silva C."/>
            <person name="Brinkmann H."/>
            <person name="Mikhaleva J."/>
            <person name="Olsen L.C."/>
            <person name="Jubin C."/>
            <person name="Canestro C."/>
            <person name="Bouquet J.M."/>
            <person name="Danks G."/>
            <person name="Poulain J."/>
            <person name="Campsteijn C."/>
            <person name="Adamski M."/>
            <person name="Cross I."/>
            <person name="Yadetie F."/>
            <person name="Muffato M."/>
            <person name="Louis A."/>
            <person name="Butcher S."/>
            <person name="Tsagkogeorga G."/>
            <person name="Konrad A."/>
            <person name="Singh S."/>
            <person name="Jensen M.F."/>
            <person name="Cong E.H."/>
            <person name="Eikeseth-Otteraa H."/>
            <person name="Noel B."/>
            <person name="Anthouard V."/>
            <person name="Porcel B.M."/>
            <person name="Kachouri-Lafond R."/>
            <person name="Nishino A."/>
            <person name="Ugolini M."/>
            <person name="Chourrout P."/>
            <person name="Nishida H."/>
            <person name="Aasland R."/>
            <person name="Huzurbazar S."/>
            <person name="Westhof E."/>
            <person name="Delsuc F."/>
            <person name="Lehrach H."/>
            <person name="Reinhardt R."/>
            <person name="Weissenbach J."/>
            <person name="Roy S.W."/>
            <person name="Artiguenave F."/>
            <person name="Postlethwait J.H."/>
            <person name="Manak J.R."/>
            <person name="Thompson E.M."/>
            <person name="Jaillon O."/>
            <person name="Du Pasquier L."/>
            <person name="Boudinot P."/>
            <person name="Liberles D.A."/>
            <person name="Volff J.N."/>
            <person name="Philippe H."/>
            <person name="Lenhard B."/>
            <person name="Roest Crollius H."/>
            <person name="Wincker P."/>
            <person name="Chourrout D."/>
        </authorList>
    </citation>
    <scope>NUCLEOTIDE SEQUENCE [LARGE SCALE GENOMIC DNA]</scope>
</reference>
<proteinExistence type="predicted"/>
<gene>
    <name evidence="4" type="ORF">GSOID_T00028052001</name>
</gene>
<organism evidence="4">
    <name type="scientific">Oikopleura dioica</name>
    <name type="common">Tunicate</name>
    <dbReference type="NCBI Taxonomy" id="34765"/>
    <lineage>
        <taxon>Eukaryota</taxon>
        <taxon>Metazoa</taxon>
        <taxon>Chordata</taxon>
        <taxon>Tunicata</taxon>
        <taxon>Appendicularia</taxon>
        <taxon>Copelata</taxon>
        <taxon>Oikopleuridae</taxon>
        <taxon>Oikopleura</taxon>
    </lineage>
</organism>
<dbReference type="GO" id="GO:0140359">
    <property type="term" value="F:ABC-type transporter activity"/>
    <property type="evidence" value="ECO:0007669"/>
    <property type="project" value="InterPro"/>
</dbReference>
<name>E4Z6X3_OIKDI</name>
<dbReference type="AlphaFoldDB" id="E4Z6X3"/>
<dbReference type="GO" id="GO:0005319">
    <property type="term" value="F:lipid transporter activity"/>
    <property type="evidence" value="ECO:0007669"/>
    <property type="project" value="TreeGrafter"/>
</dbReference>
<dbReference type="InterPro" id="IPR003439">
    <property type="entry name" value="ABC_transporter-like_ATP-bd"/>
</dbReference>
<feature type="domain" description="ABC transporter" evidence="3">
    <location>
        <begin position="1"/>
        <end position="120"/>
    </location>
</feature>
<dbReference type="Proteomes" id="UP000011014">
    <property type="component" value="Unassembled WGS sequence"/>
</dbReference>
<dbReference type="InterPro" id="IPR027417">
    <property type="entry name" value="P-loop_NTPase"/>
</dbReference>
<dbReference type="InterPro" id="IPR026082">
    <property type="entry name" value="ABCA"/>
</dbReference>
<keyword evidence="1" id="KW-0813">Transport</keyword>
<dbReference type="PANTHER" id="PTHR19229">
    <property type="entry name" value="ATP-BINDING CASSETTE TRANSPORTER SUBFAMILY A ABCA"/>
    <property type="match status" value="1"/>
</dbReference>
<dbReference type="Pfam" id="PF00005">
    <property type="entry name" value="ABC_tran"/>
    <property type="match status" value="1"/>
</dbReference>
<dbReference type="EMBL" id="FN658244">
    <property type="protein sequence ID" value="CBY43451.1"/>
    <property type="molecule type" value="Genomic_DNA"/>
</dbReference>
<evidence type="ECO:0000256" key="1">
    <source>
        <dbReference type="ARBA" id="ARBA00022448"/>
    </source>
</evidence>
<keyword evidence="2" id="KW-0677">Repeat</keyword>
<evidence type="ECO:0000259" key="3">
    <source>
        <dbReference type="Pfam" id="PF00005"/>
    </source>
</evidence>
<feature type="non-terminal residue" evidence="4">
    <location>
        <position position="1"/>
    </location>
</feature>
<dbReference type="PANTHER" id="PTHR19229:SF36">
    <property type="entry name" value="ATP-BINDING CASSETTE SUB-FAMILY A MEMBER 2"/>
    <property type="match status" value="1"/>
</dbReference>
<protein>
    <recommendedName>
        <fullName evidence="3">ABC transporter domain-containing protein</fullName>
    </recommendedName>
</protein>
<sequence>GETVCLLGSNGAGKTTLLSILCKLNTVSSGFIHRSGRIGYCRQRDCLLDSLTVEETIEILLGTRGVENSKEITKEVIALVDIEKYSKRLTKQLSGGAKRKLCVAISVLNNPDFIVLDEPSVSQSSVILS</sequence>
<dbReference type="GO" id="GO:0016020">
    <property type="term" value="C:membrane"/>
    <property type="evidence" value="ECO:0007669"/>
    <property type="project" value="InterPro"/>
</dbReference>
<accession>E4Z6X3</accession>
<dbReference type="SUPFAM" id="SSF52540">
    <property type="entry name" value="P-loop containing nucleoside triphosphate hydrolases"/>
    <property type="match status" value="1"/>
</dbReference>